<evidence type="ECO:0000313" key="3">
    <source>
        <dbReference type="Proteomes" id="UP000287651"/>
    </source>
</evidence>
<accession>A0A426ZG69</accession>
<organism evidence="2 3">
    <name type="scientific">Ensete ventricosum</name>
    <name type="common">Abyssinian banana</name>
    <name type="synonym">Musa ensete</name>
    <dbReference type="NCBI Taxonomy" id="4639"/>
    <lineage>
        <taxon>Eukaryota</taxon>
        <taxon>Viridiplantae</taxon>
        <taxon>Streptophyta</taxon>
        <taxon>Embryophyta</taxon>
        <taxon>Tracheophyta</taxon>
        <taxon>Spermatophyta</taxon>
        <taxon>Magnoliopsida</taxon>
        <taxon>Liliopsida</taxon>
        <taxon>Zingiberales</taxon>
        <taxon>Musaceae</taxon>
        <taxon>Ensete</taxon>
    </lineage>
</organism>
<reference evidence="2 3" key="1">
    <citation type="journal article" date="2014" name="Agronomy (Basel)">
        <title>A Draft Genome Sequence for Ensete ventricosum, the Drought-Tolerant Tree Against Hunger.</title>
        <authorList>
            <person name="Harrison J."/>
            <person name="Moore K.A."/>
            <person name="Paszkiewicz K."/>
            <person name="Jones T."/>
            <person name="Grant M."/>
            <person name="Ambacheew D."/>
            <person name="Muzemil S."/>
            <person name="Studholme D.J."/>
        </authorList>
    </citation>
    <scope>NUCLEOTIDE SEQUENCE [LARGE SCALE GENOMIC DNA]</scope>
</reference>
<proteinExistence type="predicted"/>
<evidence type="ECO:0000256" key="1">
    <source>
        <dbReference type="SAM" id="MobiDB-lite"/>
    </source>
</evidence>
<name>A0A426ZG69_ENSVE</name>
<dbReference type="AlphaFoldDB" id="A0A426ZG69"/>
<feature type="region of interest" description="Disordered" evidence="1">
    <location>
        <begin position="1"/>
        <end position="35"/>
    </location>
</feature>
<evidence type="ECO:0000313" key="2">
    <source>
        <dbReference type="EMBL" id="RRT62968.1"/>
    </source>
</evidence>
<protein>
    <submittedName>
        <fullName evidence="2">Uncharacterized protein</fullName>
    </submittedName>
</protein>
<feature type="compositionally biased region" description="Low complexity" evidence="1">
    <location>
        <begin position="174"/>
        <end position="183"/>
    </location>
</feature>
<gene>
    <name evidence="2" type="ORF">B296_00014686</name>
</gene>
<dbReference type="Proteomes" id="UP000287651">
    <property type="component" value="Unassembled WGS sequence"/>
</dbReference>
<comment type="caution">
    <text evidence="2">The sequence shown here is derived from an EMBL/GenBank/DDBJ whole genome shotgun (WGS) entry which is preliminary data.</text>
</comment>
<dbReference type="EMBL" id="AMZH03006779">
    <property type="protein sequence ID" value="RRT62968.1"/>
    <property type="molecule type" value="Genomic_DNA"/>
</dbReference>
<feature type="compositionally biased region" description="Basic and acidic residues" evidence="1">
    <location>
        <begin position="10"/>
        <end position="19"/>
    </location>
</feature>
<sequence>MQAAPSDLNPELRTEDLGRSPRPTAGEKLCSGSDLRGTANLAGIEEGPVKAMRDAAAITVLERRRGGEEDGRLEQQLRLSAALTSSLHAQPPLSSLHTSHGAASGEDEVDCFPGLTRTRHVNARHAAAAGGTNPPVTSPTFTCSSPSSLPITIRRYASLVHVTRSHPSDTNPGLSSPASAAVTASSLLHGTSSSRHESVTHATVTHDTNATAVPPTSFRPIHGGTTRGKAAAAGVRGLVGFLGDSAGSHCLSGVSGINGSVTIVDDDVVVVVEDDFSSSLVDADDTAVGSTFPVFLLLPPPLGLADPFLFGLLAAARVSAGAGEIFGEPAAEAGFGAIGRYLSMICPTFHETSGSRPPPYLAMQQPPLLSISTLLLRIRATEG</sequence>
<feature type="region of interest" description="Disordered" evidence="1">
    <location>
        <begin position="163"/>
        <end position="183"/>
    </location>
</feature>